<gene>
    <name evidence="1" type="ORF">ISP06_10040</name>
</gene>
<comment type="caution">
    <text evidence="1">The sequence shown here is derived from an EMBL/GenBank/DDBJ whole genome shotgun (WGS) entry which is preliminary data.</text>
</comment>
<protein>
    <submittedName>
        <fullName evidence="1">Uncharacterized protein</fullName>
    </submittedName>
</protein>
<accession>A0A843ARJ4</accession>
<sequence>MQRTDPRVIAFLIVFTLALSAFAGTASATFYADVPGIYNQGVSADISINYTSNSDNNSVYIHSENLTKNELTPYNLATKPTDQQLKQQMQGLKNLQTISSGGIPPKGLDEMISDSIDRIHSMKNTVKNRINHILSSFYGKMPK</sequence>
<evidence type="ECO:0000313" key="2">
    <source>
        <dbReference type="Proteomes" id="UP000606900"/>
    </source>
</evidence>
<dbReference type="EMBL" id="JADIIL010000037">
    <property type="protein sequence ID" value="MBF4475790.1"/>
    <property type="molecule type" value="Genomic_DNA"/>
</dbReference>
<dbReference type="AlphaFoldDB" id="A0A843ARJ4"/>
<reference evidence="1" key="1">
    <citation type="submission" date="2020-10" db="EMBL/GenBank/DDBJ databases">
        <title>Dehalococcoides mccartyi of a TCE/Cr reducing biochatode.</title>
        <authorList>
            <person name="Matturro B."/>
        </authorList>
    </citation>
    <scope>NUCLEOTIDE SEQUENCE</scope>
    <source>
        <strain evidence="1">Bin2</strain>
    </source>
</reference>
<evidence type="ECO:0000313" key="1">
    <source>
        <dbReference type="EMBL" id="MBF4475790.1"/>
    </source>
</evidence>
<organism evidence="1 2">
    <name type="scientific">Methanobacterium formicicum</name>
    <dbReference type="NCBI Taxonomy" id="2162"/>
    <lineage>
        <taxon>Archaea</taxon>
        <taxon>Methanobacteriati</taxon>
        <taxon>Methanobacteriota</taxon>
        <taxon>Methanomada group</taxon>
        <taxon>Methanobacteria</taxon>
        <taxon>Methanobacteriales</taxon>
        <taxon>Methanobacteriaceae</taxon>
        <taxon>Methanobacterium</taxon>
    </lineage>
</organism>
<dbReference type="Proteomes" id="UP000606900">
    <property type="component" value="Unassembled WGS sequence"/>
</dbReference>
<name>A0A843ARJ4_METFO</name>
<dbReference type="RefSeq" id="WP_276699799.1">
    <property type="nucleotide sequence ID" value="NZ_CALCVY010000209.1"/>
</dbReference>
<proteinExistence type="predicted"/>